<dbReference type="OMA" id="VECNTAV"/>
<dbReference type="SMART" id="SM00220">
    <property type="entry name" value="S_TKc"/>
    <property type="match status" value="1"/>
</dbReference>
<gene>
    <name evidence="10" type="ORF">Esi_0197_0027</name>
</gene>
<evidence type="ECO:0000256" key="5">
    <source>
        <dbReference type="ARBA" id="ARBA00022777"/>
    </source>
</evidence>
<proteinExistence type="predicted"/>
<keyword evidence="3" id="KW-0808">Transferase</keyword>
<dbReference type="PANTHER" id="PTHR44899:SF3">
    <property type="entry name" value="SERINE_THREONINE-PROTEIN KINASE NEK1"/>
    <property type="match status" value="1"/>
</dbReference>
<dbReference type="PROSITE" id="PS50011">
    <property type="entry name" value="PROTEIN_KINASE_DOM"/>
    <property type="match status" value="1"/>
</dbReference>
<evidence type="ECO:0000313" key="10">
    <source>
        <dbReference type="EMBL" id="CBN79304.1"/>
    </source>
</evidence>
<name>D8LHM2_ECTSI</name>
<evidence type="ECO:0000256" key="2">
    <source>
        <dbReference type="ARBA" id="ARBA00022527"/>
    </source>
</evidence>
<keyword evidence="4" id="KW-0547">Nucleotide-binding</keyword>
<evidence type="ECO:0000313" key="11">
    <source>
        <dbReference type="Proteomes" id="UP000002630"/>
    </source>
</evidence>
<keyword evidence="11" id="KW-1185">Reference proteome</keyword>
<dbReference type="OrthoDB" id="248923at2759"/>
<reference evidence="10 11" key="1">
    <citation type="journal article" date="2010" name="Nature">
        <title>The Ectocarpus genome and the independent evolution of multicellularity in brown algae.</title>
        <authorList>
            <person name="Cock J.M."/>
            <person name="Sterck L."/>
            <person name="Rouze P."/>
            <person name="Scornet D."/>
            <person name="Allen A.E."/>
            <person name="Amoutzias G."/>
            <person name="Anthouard V."/>
            <person name="Artiguenave F."/>
            <person name="Aury J.M."/>
            <person name="Badger J.H."/>
            <person name="Beszteri B."/>
            <person name="Billiau K."/>
            <person name="Bonnet E."/>
            <person name="Bothwell J.H."/>
            <person name="Bowler C."/>
            <person name="Boyen C."/>
            <person name="Brownlee C."/>
            <person name="Carrano C.J."/>
            <person name="Charrier B."/>
            <person name="Cho G.Y."/>
            <person name="Coelho S.M."/>
            <person name="Collen J."/>
            <person name="Corre E."/>
            <person name="Da Silva C."/>
            <person name="Delage L."/>
            <person name="Delaroque N."/>
            <person name="Dittami S.M."/>
            <person name="Doulbeau S."/>
            <person name="Elias M."/>
            <person name="Farnham G."/>
            <person name="Gachon C.M."/>
            <person name="Gschloessl B."/>
            <person name="Heesch S."/>
            <person name="Jabbari K."/>
            <person name="Jubin C."/>
            <person name="Kawai H."/>
            <person name="Kimura K."/>
            <person name="Kloareg B."/>
            <person name="Kupper F.C."/>
            <person name="Lang D."/>
            <person name="Le Bail A."/>
            <person name="Leblanc C."/>
            <person name="Lerouge P."/>
            <person name="Lohr M."/>
            <person name="Lopez P.J."/>
            <person name="Martens C."/>
            <person name="Maumus F."/>
            <person name="Michel G."/>
            <person name="Miranda-Saavedra D."/>
            <person name="Morales J."/>
            <person name="Moreau H."/>
            <person name="Motomura T."/>
            <person name="Nagasato C."/>
            <person name="Napoli C.A."/>
            <person name="Nelson D.R."/>
            <person name="Nyvall-Collen P."/>
            <person name="Peters A.F."/>
            <person name="Pommier C."/>
            <person name="Potin P."/>
            <person name="Poulain J."/>
            <person name="Quesneville H."/>
            <person name="Read B."/>
            <person name="Rensing S.A."/>
            <person name="Ritter A."/>
            <person name="Rousvoal S."/>
            <person name="Samanta M."/>
            <person name="Samson G."/>
            <person name="Schroeder D.C."/>
            <person name="Segurens B."/>
            <person name="Strittmatter M."/>
            <person name="Tonon T."/>
            <person name="Tregear J.W."/>
            <person name="Valentin K."/>
            <person name="von Dassow P."/>
            <person name="Yamagishi T."/>
            <person name="Van de Peer Y."/>
            <person name="Wincker P."/>
        </authorList>
    </citation>
    <scope>NUCLEOTIDE SEQUENCE [LARGE SCALE GENOMIC DNA]</scope>
    <source>
        <strain evidence="11">Ec32 / CCAP1310/4</strain>
    </source>
</reference>
<evidence type="ECO:0000256" key="1">
    <source>
        <dbReference type="ARBA" id="ARBA00012513"/>
    </source>
</evidence>
<dbReference type="SUPFAM" id="SSF56112">
    <property type="entry name" value="Protein kinase-like (PK-like)"/>
    <property type="match status" value="1"/>
</dbReference>
<dbReference type="EMBL" id="FN648372">
    <property type="protein sequence ID" value="CBN79304.1"/>
    <property type="molecule type" value="Genomic_DNA"/>
</dbReference>
<dbReference type="InterPro" id="IPR000719">
    <property type="entry name" value="Prot_kinase_dom"/>
</dbReference>
<dbReference type="GO" id="GO:0004674">
    <property type="term" value="F:protein serine/threonine kinase activity"/>
    <property type="evidence" value="ECO:0007669"/>
    <property type="project" value="UniProtKB-KW"/>
</dbReference>
<dbReference type="InParanoid" id="D8LHM2"/>
<dbReference type="STRING" id="2880.D8LHM2"/>
<comment type="catalytic activity">
    <reaction evidence="8">
        <text>L-seryl-[protein] + ATP = O-phospho-L-seryl-[protein] + ADP + H(+)</text>
        <dbReference type="Rhea" id="RHEA:17989"/>
        <dbReference type="Rhea" id="RHEA-COMP:9863"/>
        <dbReference type="Rhea" id="RHEA-COMP:11604"/>
        <dbReference type="ChEBI" id="CHEBI:15378"/>
        <dbReference type="ChEBI" id="CHEBI:29999"/>
        <dbReference type="ChEBI" id="CHEBI:30616"/>
        <dbReference type="ChEBI" id="CHEBI:83421"/>
        <dbReference type="ChEBI" id="CHEBI:456216"/>
        <dbReference type="EC" id="2.7.11.1"/>
    </reaction>
</comment>
<keyword evidence="6" id="KW-0067">ATP-binding</keyword>
<dbReference type="EC" id="2.7.11.1" evidence="1"/>
<dbReference type="Pfam" id="PF00069">
    <property type="entry name" value="Pkinase"/>
    <property type="match status" value="1"/>
</dbReference>
<evidence type="ECO:0000259" key="9">
    <source>
        <dbReference type="PROSITE" id="PS50011"/>
    </source>
</evidence>
<evidence type="ECO:0000256" key="8">
    <source>
        <dbReference type="ARBA" id="ARBA00048679"/>
    </source>
</evidence>
<dbReference type="Gene3D" id="1.10.510.10">
    <property type="entry name" value="Transferase(Phosphotransferase) domain 1"/>
    <property type="match status" value="1"/>
</dbReference>
<dbReference type="AlphaFoldDB" id="D8LHM2"/>
<dbReference type="PROSITE" id="PS00108">
    <property type="entry name" value="PROTEIN_KINASE_ST"/>
    <property type="match status" value="1"/>
</dbReference>
<keyword evidence="5" id="KW-0418">Kinase</keyword>
<dbReference type="InterPro" id="IPR008271">
    <property type="entry name" value="Ser/Thr_kinase_AS"/>
</dbReference>
<sequence length="260" mass="29325">MMYRVRHNLQSINQSSPFPHQHGGTKCLNRAGRRRDHYSTRLGHYRVNEVVGRGGFGQAARCTRIADNEALKETTLLEHLSHPNIVGLWESLFHGPSEGLLCIVMDYAEGGDLGDYLMKQNGRLLDDELSLTGTLFRDWLMTSTLRYIHEKNILHRDLKPMNVFLTGSGTIKLGDFGIAKVLECAADTASTRCGTLVYMAPEVMGVEPYGHKADMWSLGTLFRPPRRCVLYEMTPLRRPFTSVAEILQEHPEPIPARCNT</sequence>
<accession>D8LHM2</accession>
<protein>
    <recommendedName>
        <fullName evidence="1">non-specific serine/threonine protein kinase</fullName>
        <ecNumber evidence="1">2.7.11.1</ecNumber>
    </recommendedName>
</protein>
<feature type="domain" description="Protein kinase" evidence="9">
    <location>
        <begin position="45"/>
        <end position="260"/>
    </location>
</feature>
<dbReference type="eggNOG" id="KOG0589">
    <property type="taxonomic scope" value="Eukaryota"/>
</dbReference>
<comment type="catalytic activity">
    <reaction evidence="7">
        <text>L-threonyl-[protein] + ATP = O-phospho-L-threonyl-[protein] + ADP + H(+)</text>
        <dbReference type="Rhea" id="RHEA:46608"/>
        <dbReference type="Rhea" id="RHEA-COMP:11060"/>
        <dbReference type="Rhea" id="RHEA-COMP:11605"/>
        <dbReference type="ChEBI" id="CHEBI:15378"/>
        <dbReference type="ChEBI" id="CHEBI:30013"/>
        <dbReference type="ChEBI" id="CHEBI:30616"/>
        <dbReference type="ChEBI" id="CHEBI:61977"/>
        <dbReference type="ChEBI" id="CHEBI:456216"/>
        <dbReference type="EC" id="2.7.11.1"/>
    </reaction>
</comment>
<dbReference type="PANTHER" id="PTHR44899">
    <property type="entry name" value="CAMK FAMILY PROTEIN KINASE"/>
    <property type="match status" value="1"/>
</dbReference>
<dbReference type="InterPro" id="IPR011009">
    <property type="entry name" value="Kinase-like_dom_sf"/>
</dbReference>
<evidence type="ECO:0000256" key="7">
    <source>
        <dbReference type="ARBA" id="ARBA00047899"/>
    </source>
</evidence>
<dbReference type="EMBL" id="FN649752">
    <property type="protein sequence ID" value="CBN79304.1"/>
    <property type="molecule type" value="Genomic_DNA"/>
</dbReference>
<dbReference type="GO" id="GO:0005524">
    <property type="term" value="F:ATP binding"/>
    <property type="evidence" value="ECO:0007669"/>
    <property type="project" value="UniProtKB-KW"/>
</dbReference>
<organism evidence="10 11">
    <name type="scientific">Ectocarpus siliculosus</name>
    <name type="common">Brown alga</name>
    <name type="synonym">Conferva siliculosa</name>
    <dbReference type="NCBI Taxonomy" id="2880"/>
    <lineage>
        <taxon>Eukaryota</taxon>
        <taxon>Sar</taxon>
        <taxon>Stramenopiles</taxon>
        <taxon>Ochrophyta</taxon>
        <taxon>PX clade</taxon>
        <taxon>Phaeophyceae</taxon>
        <taxon>Ectocarpales</taxon>
        <taxon>Ectocarpaceae</taxon>
        <taxon>Ectocarpus</taxon>
    </lineage>
</organism>
<dbReference type="Proteomes" id="UP000002630">
    <property type="component" value="Linkage Group LG27"/>
</dbReference>
<evidence type="ECO:0000256" key="6">
    <source>
        <dbReference type="ARBA" id="ARBA00022840"/>
    </source>
</evidence>
<keyword evidence="2" id="KW-0723">Serine/threonine-protein kinase</keyword>
<evidence type="ECO:0000256" key="3">
    <source>
        <dbReference type="ARBA" id="ARBA00022679"/>
    </source>
</evidence>
<dbReference type="InterPro" id="IPR051131">
    <property type="entry name" value="NEK_Ser/Thr_kinase_NIMA"/>
</dbReference>
<evidence type="ECO:0000256" key="4">
    <source>
        <dbReference type="ARBA" id="ARBA00022741"/>
    </source>
</evidence>